<sequence length="90" mass="10520">MRYDDLTVFLYCERDSYIPWSVECAFQMKIVHPSGKTESKVNAEVFGLKNGSWTGWCFFMKWEEMKKEYLDGDQLTVVVNVNINEIIGIP</sequence>
<dbReference type="CDD" id="cd00121">
    <property type="entry name" value="MATH"/>
    <property type="match status" value="1"/>
</dbReference>
<dbReference type="Proteomes" id="UP000095282">
    <property type="component" value="Unplaced"/>
</dbReference>
<dbReference type="InterPro" id="IPR008974">
    <property type="entry name" value="TRAF-like"/>
</dbReference>
<dbReference type="Pfam" id="PF00917">
    <property type="entry name" value="MATH"/>
    <property type="match status" value="1"/>
</dbReference>
<protein>
    <submittedName>
        <fullName evidence="3">MATH domain-containing protein</fullName>
    </submittedName>
</protein>
<dbReference type="PANTHER" id="PTHR46308">
    <property type="entry name" value="MATH (MEPRIN-ASSOCIATED TRAF HOMOLOGY) DOMAIN CONTAINING"/>
    <property type="match status" value="1"/>
</dbReference>
<dbReference type="SUPFAM" id="SSF49599">
    <property type="entry name" value="TRAF domain-like"/>
    <property type="match status" value="1"/>
</dbReference>
<reference evidence="3" key="1">
    <citation type="submission" date="2016-11" db="UniProtKB">
        <authorList>
            <consortium name="WormBaseParasite"/>
        </authorList>
    </citation>
    <scope>IDENTIFICATION</scope>
</reference>
<dbReference type="WBParaSite" id="Csp11.Scaffold630.g19301.t1">
    <property type="protein sequence ID" value="Csp11.Scaffold630.g19301.t1"/>
    <property type="gene ID" value="Csp11.Scaffold630.g19301"/>
</dbReference>
<dbReference type="InterPro" id="IPR002083">
    <property type="entry name" value="MATH/TRAF_dom"/>
</dbReference>
<dbReference type="AlphaFoldDB" id="A0A1I7UTV8"/>
<evidence type="ECO:0000313" key="3">
    <source>
        <dbReference type="WBParaSite" id="Csp11.Scaffold630.g19301.t1"/>
    </source>
</evidence>
<organism evidence="2 3">
    <name type="scientific">Caenorhabditis tropicalis</name>
    <dbReference type="NCBI Taxonomy" id="1561998"/>
    <lineage>
        <taxon>Eukaryota</taxon>
        <taxon>Metazoa</taxon>
        <taxon>Ecdysozoa</taxon>
        <taxon>Nematoda</taxon>
        <taxon>Chromadorea</taxon>
        <taxon>Rhabditida</taxon>
        <taxon>Rhabditina</taxon>
        <taxon>Rhabditomorpha</taxon>
        <taxon>Rhabditoidea</taxon>
        <taxon>Rhabditidae</taxon>
        <taxon>Peloderinae</taxon>
        <taxon>Caenorhabditis</taxon>
    </lineage>
</organism>
<proteinExistence type="predicted"/>
<dbReference type="Gene3D" id="2.60.210.10">
    <property type="entry name" value="Apoptosis, Tumor Necrosis Factor Receptor Associated Protein 2, Chain A"/>
    <property type="match status" value="1"/>
</dbReference>
<keyword evidence="2" id="KW-1185">Reference proteome</keyword>
<accession>A0A1I7UTV8</accession>
<feature type="domain" description="MATH" evidence="1">
    <location>
        <begin position="4"/>
        <end position="83"/>
    </location>
</feature>
<name>A0A1I7UTV8_9PELO</name>
<dbReference type="PANTHER" id="PTHR46308:SF1">
    <property type="entry name" value="MATH DOMAIN-CONTAINING PROTEIN"/>
    <property type="match status" value="1"/>
</dbReference>
<evidence type="ECO:0000313" key="2">
    <source>
        <dbReference type="Proteomes" id="UP000095282"/>
    </source>
</evidence>
<evidence type="ECO:0000259" key="1">
    <source>
        <dbReference type="Pfam" id="PF00917"/>
    </source>
</evidence>